<reference evidence="1 2" key="1">
    <citation type="submission" date="2021-06" db="EMBL/GenBank/DDBJ databases">
        <authorList>
            <person name="Kallberg Y."/>
            <person name="Tangrot J."/>
            <person name="Rosling A."/>
        </authorList>
    </citation>
    <scope>NUCLEOTIDE SEQUENCE [LARGE SCALE GENOMIC DNA]</scope>
    <source>
        <strain evidence="1 2">120-4 pot B 10/14</strain>
    </source>
</reference>
<protein>
    <submittedName>
        <fullName evidence="1">34257_t:CDS:1</fullName>
    </submittedName>
</protein>
<feature type="non-terminal residue" evidence="1">
    <location>
        <position position="57"/>
    </location>
</feature>
<dbReference type="Proteomes" id="UP000789901">
    <property type="component" value="Unassembled WGS sequence"/>
</dbReference>
<gene>
    <name evidence="1" type="ORF">GMARGA_LOCUS25090</name>
</gene>
<keyword evidence="2" id="KW-1185">Reference proteome</keyword>
<name>A0ABN7W104_GIGMA</name>
<sequence>MAKLQESRAETLVEEDKNSLTESNMLVSNLQARTSLGHPISVLIDKFNEKQTDKIEE</sequence>
<dbReference type="EMBL" id="CAJVQB010027370">
    <property type="protein sequence ID" value="CAG8810447.1"/>
    <property type="molecule type" value="Genomic_DNA"/>
</dbReference>
<accession>A0ABN7W104</accession>
<evidence type="ECO:0000313" key="2">
    <source>
        <dbReference type="Proteomes" id="UP000789901"/>
    </source>
</evidence>
<organism evidence="1 2">
    <name type="scientific">Gigaspora margarita</name>
    <dbReference type="NCBI Taxonomy" id="4874"/>
    <lineage>
        <taxon>Eukaryota</taxon>
        <taxon>Fungi</taxon>
        <taxon>Fungi incertae sedis</taxon>
        <taxon>Mucoromycota</taxon>
        <taxon>Glomeromycotina</taxon>
        <taxon>Glomeromycetes</taxon>
        <taxon>Diversisporales</taxon>
        <taxon>Gigasporaceae</taxon>
        <taxon>Gigaspora</taxon>
    </lineage>
</organism>
<evidence type="ECO:0000313" key="1">
    <source>
        <dbReference type="EMBL" id="CAG8810447.1"/>
    </source>
</evidence>
<comment type="caution">
    <text evidence="1">The sequence shown here is derived from an EMBL/GenBank/DDBJ whole genome shotgun (WGS) entry which is preliminary data.</text>
</comment>
<proteinExistence type="predicted"/>